<reference evidence="2 3" key="1">
    <citation type="submission" date="2021-06" db="EMBL/GenBank/DDBJ databases">
        <title>Caerostris darwini draft genome.</title>
        <authorList>
            <person name="Kono N."/>
            <person name="Arakawa K."/>
        </authorList>
    </citation>
    <scope>NUCLEOTIDE SEQUENCE [LARGE SCALE GENOMIC DNA]</scope>
</reference>
<organism evidence="2 3">
    <name type="scientific">Caerostris darwini</name>
    <dbReference type="NCBI Taxonomy" id="1538125"/>
    <lineage>
        <taxon>Eukaryota</taxon>
        <taxon>Metazoa</taxon>
        <taxon>Ecdysozoa</taxon>
        <taxon>Arthropoda</taxon>
        <taxon>Chelicerata</taxon>
        <taxon>Arachnida</taxon>
        <taxon>Araneae</taxon>
        <taxon>Araneomorphae</taxon>
        <taxon>Entelegynae</taxon>
        <taxon>Araneoidea</taxon>
        <taxon>Araneidae</taxon>
        <taxon>Caerostris</taxon>
    </lineage>
</organism>
<evidence type="ECO:0000313" key="2">
    <source>
        <dbReference type="EMBL" id="GIX97082.1"/>
    </source>
</evidence>
<comment type="caution">
    <text evidence="2">The sequence shown here is derived from an EMBL/GenBank/DDBJ whole genome shotgun (WGS) entry which is preliminary data.</text>
</comment>
<sequence>MTDWVIPSTTLLELRGDIREQLGGENVPGAFVFLRSVGRNFTQVKSKQELELKVKSFLPPYAEEPEIYVKEGEYSSLRSASLGAESRSTHQKNSGTPTTSSSESQAEVSSVRRPRRSSMTTVRRPPTPRVTERFFTKTNKFRSSSIASIKMKESIRESPTELIEETRTPLENLKVEEDSERVFSSPPPRPQSENSKRTPQEDIKIPVPTPTPQDLGKNDASVSQGNTEPHSPTESETAGEDSPPPVENNPETEDPQEEEAQLLSNNQEEEEESKKEICEEQDSTENVSMGQDPRAHLVDCSELLFGHTQMGNEDVIVDPIKLLQGEGESAKNGEENGRDHFDEGFHSGELVASEEDSNSIETLGSLGLKDEEELSKPAIRAATPMPRSSSFYKVNLDPESKLCKGLRKACWI</sequence>
<dbReference type="PANTHER" id="PTHR14421">
    <property type="entry name" value="SPERMATOGENESIS-ASSOCIATED PROTEIN 1"/>
    <property type="match status" value="1"/>
</dbReference>
<proteinExistence type="predicted"/>
<feature type="region of interest" description="Disordered" evidence="1">
    <location>
        <begin position="152"/>
        <end position="294"/>
    </location>
</feature>
<accession>A0AAV4PHW5</accession>
<gene>
    <name evidence="2" type="primary">AVEN_21125_1</name>
    <name evidence="2" type="ORF">CDAR_95361</name>
</gene>
<protein>
    <submittedName>
        <fullName evidence="2">SPATA1_C domain-containing protein</fullName>
    </submittedName>
</protein>
<dbReference type="Proteomes" id="UP001054837">
    <property type="component" value="Unassembled WGS sequence"/>
</dbReference>
<name>A0AAV4PHW5_9ARAC</name>
<feature type="region of interest" description="Disordered" evidence="1">
    <location>
        <begin position="350"/>
        <end position="371"/>
    </location>
</feature>
<feature type="compositionally biased region" description="Basic and acidic residues" evidence="1">
    <location>
        <begin position="152"/>
        <end position="176"/>
    </location>
</feature>
<dbReference type="InterPro" id="IPR039062">
    <property type="entry name" value="SPAT1"/>
</dbReference>
<dbReference type="AlphaFoldDB" id="A0AAV4PHW5"/>
<evidence type="ECO:0000313" key="3">
    <source>
        <dbReference type="Proteomes" id="UP001054837"/>
    </source>
</evidence>
<feature type="compositionally biased region" description="Polar residues" evidence="1">
    <location>
        <begin position="220"/>
        <end position="236"/>
    </location>
</feature>
<feature type="compositionally biased region" description="Acidic residues" evidence="1">
    <location>
        <begin position="250"/>
        <end position="260"/>
    </location>
</feature>
<feature type="region of interest" description="Disordered" evidence="1">
    <location>
        <begin position="80"/>
        <end position="136"/>
    </location>
</feature>
<dbReference type="PANTHER" id="PTHR14421:SF3">
    <property type="entry name" value="SPERMATOGENESIS-ASSOCIATED PROTEIN 1"/>
    <property type="match status" value="1"/>
</dbReference>
<feature type="compositionally biased region" description="Basic and acidic residues" evidence="1">
    <location>
        <begin position="194"/>
        <end position="204"/>
    </location>
</feature>
<dbReference type="EMBL" id="BPLQ01003002">
    <property type="protein sequence ID" value="GIX97082.1"/>
    <property type="molecule type" value="Genomic_DNA"/>
</dbReference>
<keyword evidence="3" id="KW-1185">Reference proteome</keyword>
<feature type="compositionally biased region" description="Low complexity" evidence="1">
    <location>
        <begin position="100"/>
        <end position="124"/>
    </location>
</feature>
<evidence type="ECO:0000256" key="1">
    <source>
        <dbReference type="SAM" id="MobiDB-lite"/>
    </source>
</evidence>